<dbReference type="GO" id="GO:0000976">
    <property type="term" value="F:transcription cis-regulatory region binding"/>
    <property type="evidence" value="ECO:0007669"/>
    <property type="project" value="TreeGrafter"/>
</dbReference>
<evidence type="ECO:0000313" key="6">
    <source>
        <dbReference type="Proteomes" id="UP000184207"/>
    </source>
</evidence>
<dbReference type="PANTHER" id="PTHR30146">
    <property type="entry name" value="LACI-RELATED TRANSCRIPTIONAL REPRESSOR"/>
    <property type="match status" value="1"/>
</dbReference>
<dbReference type="SUPFAM" id="SSF53822">
    <property type="entry name" value="Periplasmic binding protein-like I"/>
    <property type="match status" value="1"/>
</dbReference>
<name>A0A1M7RSY7_FERGO</name>
<proteinExistence type="predicted"/>
<dbReference type="InterPro" id="IPR000843">
    <property type="entry name" value="HTH_LacI"/>
</dbReference>
<dbReference type="PRINTS" id="PR00036">
    <property type="entry name" value="HTHLACI"/>
</dbReference>
<dbReference type="Gene3D" id="3.40.50.2300">
    <property type="match status" value="2"/>
</dbReference>
<dbReference type="Gene3D" id="1.10.260.40">
    <property type="entry name" value="lambda repressor-like DNA-binding domains"/>
    <property type="match status" value="1"/>
</dbReference>
<dbReference type="EMBL" id="FRDJ01000001">
    <property type="protein sequence ID" value="SHN49457.1"/>
    <property type="molecule type" value="Genomic_DNA"/>
</dbReference>
<dbReference type="Proteomes" id="UP000184207">
    <property type="component" value="Unassembled WGS sequence"/>
</dbReference>
<accession>A0A1M7RSY7</accession>
<dbReference type="PANTHER" id="PTHR30146:SF24">
    <property type="entry name" value="XYLOSE OPERON REGULATORY PROTEIN"/>
    <property type="match status" value="1"/>
</dbReference>
<gene>
    <name evidence="5" type="ORF">SAMN02745226_00134</name>
</gene>
<dbReference type="RefSeq" id="WP_072757280.1">
    <property type="nucleotide sequence ID" value="NZ_FRDJ01000001.1"/>
</dbReference>
<organism evidence="5 6">
    <name type="scientific">Fervidobacterium gondwanense DSM 13020</name>
    <dbReference type="NCBI Taxonomy" id="1121883"/>
    <lineage>
        <taxon>Bacteria</taxon>
        <taxon>Thermotogati</taxon>
        <taxon>Thermotogota</taxon>
        <taxon>Thermotogae</taxon>
        <taxon>Thermotogales</taxon>
        <taxon>Fervidobacteriaceae</taxon>
        <taxon>Fervidobacterium</taxon>
    </lineage>
</organism>
<feature type="domain" description="HTH lacI-type" evidence="4">
    <location>
        <begin position="4"/>
        <end position="58"/>
    </location>
</feature>
<evidence type="ECO:0000256" key="1">
    <source>
        <dbReference type="ARBA" id="ARBA00023015"/>
    </source>
</evidence>
<keyword evidence="2" id="KW-0238">DNA-binding</keyword>
<dbReference type="OrthoDB" id="47944at2"/>
<evidence type="ECO:0000313" key="5">
    <source>
        <dbReference type="EMBL" id="SHN49457.1"/>
    </source>
</evidence>
<dbReference type="SUPFAM" id="SSF47413">
    <property type="entry name" value="lambda repressor-like DNA-binding domains"/>
    <property type="match status" value="1"/>
</dbReference>
<dbReference type="PROSITE" id="PS50932">
    <property type="entry name" value="HTH_LACI_2"/>
    <property type="match status" value="1"/>
</dbReference>
<dbReference type="CDD" id="cd01392">
    <property type="entry name" value="HTH_LacI"/>
    <property type="match status" value="1"/>
</dbReference>
<keyword evidence="1" id="KW-0805">Transcription regulation</keyword>
<reference evidence="6" key="1">
    <citation type="submission" date="2016-12" db="EMBL/GenBank/DDBJ databases">
        <authorList>
            <person name="Varghese N."/>
            <person name="Submissions S."/>
        </authorList>
    </citation>
    <scope>NUCLEOTIDE SEQUENCE [LARGE SCALE GENOMIC DNA]</scope>
    <source>
        <strain evidence="6">DSM 13020</strain>
    </source>
</reference>
<evidence type="ECO:0000259" key="4">
    <source>
        <dbReference type="PROSITE" id="PS50932"/>
    </source>
</evidence>
<dbReference type="SMART" id="SM00354">
    <property type="entry name" value="HTH_LACI"/>
    <property type="match status" value="1"/>
</dbReference>
<dbReference type="CDD" id="cd06267">
    <property type="entry name" value="PBP1_LacI_sugar_binding-like"/>
    <property type="match status" value="1"/>
</dbReference>
<dbReference type="PROSITE" id="PS00356">
    <property type="entry name" value="HTH_LACI_1"/>
    <property type="match status" value="1"/>
</dbReference>
<evidence type="ECO:0000256" key="2">
    <source>
        <dbReference type="ARBA" id="ARBA00023125"/>
    </source>
</evidence>
<dbReference type="Pfam" id="PF00356">
    <property type="entry name" value="LacI"/>
    <property type="match status" value="1"/>
</dbReference>
<dbReference type="InterPro" id="IPR028082">
    <property type="entry name" value="Peripla_BP_I"/>
</dbReference>
<sequence length="329" mass="36852">MAKVSIKDVARKAGVSISTVSRVLTSSAPVSEELKKKVEEAVQELGYSPSMLARSLRHGRTKTIGFILPDISNPFFVQIVRGAEDYLWEHGYTLIFGSSDQNRKKEDTILNTLLSKHIDGLLFTGTGESNPKLLRSIQHGLNVVFLDRLIKDVNVSYVVVDNFKGITMLVDYLVDTGHRNFIFINGDKNTFSAKQRHDAFISKMREYGLQHEHHYASFSYDAGYEFGKNITKSLPDAILCGNDLIAFGLLDALEEKGVRIPDDVSVTGYDDIPFSKYYKPALTTVHQPTYEMGKTAAEILLKLINGEMTTIEGIVLEPELVVRESTRRK</sequence>
<dbReference type="InterPro" id="IPR010982">
    <property type="entry name" value="Lambda_DNA-bd_dom_sf"/>
</dbReference>
<dbReference type="InterPro" id="IPR046335">
    <property type="entry name" value="LacI/GalR-like_sensor"/>
</dbReference>
<dbReference type="STRING" id="1121883.SAMN02745226_00134"/>
<protein>
    <submittedName>
        <fullName evidence="5">Transcriptional regulator, LacI family</fullName>
    </submittedName>
</protein>
<dbReference type="AlphaFoldDB" id="A0A1M7RSY7"/>
<keyword evidence="6" id="KW-1185">Reference proteome</keyword>
<dbReference type="GO" id="GO:0003700">
    <property type="term" value="F:DNA-binding transcription factor activity"/>
    <property type="evidence" value="ECO:0007669"/>
    <property type="project" value="TreeGrafter"/>
</dbReference>
<evidence type="ECO:0000256" key="3">
    <source>
        <dbReference type="ARBA" id="ARBA00023163"/>
    </source>
</evidence>
<keyword evidence="3" id="KW-0804">Transcription</keyword>
<dbReference type="Pfam" id="PF13377">
    <property type="entry name" value="Peripla_BP_3"/>
    <property type="match status" value="1"/>
</dbReference>